<evidence type="ECO:0000313" key="2">
    <source>
        <dbReference type="Proteomes" id="UP000310754"/>
    </source>
</evidence>
<comment type="caution">
    <text evidence="1">The sequence shown here is derived from an EMBL/GenBank/DDBJ whole genome shotgun (WGS) entry which is preliminary data.</text>
</comment>
<dbReference type="AlphaFoldDB" id="A0A4S4A2B0"/>
<keyword evidence="2" id="KW-1185">Reference proteome</keyword>
<dbReference type="EMBL" id="SSOA01000002">
    <property type="protein sequence ID" value="THF52365.1"/>
    <property type="molecule type" value="Genomic_DNA"/>
</dbReference>
<name>A0A4S4A2B0_9HYPH</name>
<proteinExistence type="predicted"/>
<protein>
    <submittedName>
        <fullName evidence="1">DUF982 domain-containing protein</fullName>
    </submittedName>
</protein>
<accession>A0A4S4A2B0</accession>
<dbReference type="Pfam" id="PF06169">
    <property type="entry name" value="DUF982"/>
    <property type="match status" value="1"/>
</dbReference>
<organism evidence="1 2">
    <name type="scientific">Allorhizobium terrae</name>
    <dbReference type="NCBI Taxonomy" id="1848972"/>
    <lineage>
        <taxon>Bacteria</taxon>
        <taxon>Pseudomonadati</taxon>
        <taxon>Pseudomonadota</taxon>
        <taxon>Alphaproteobacteria</taxon>
        <taxon>Hyphomicrobiales</taxon>
        <taxon>Rhizobiaceae</taxon>
        <taxon>Rhizobium/Agrobacterium group</taxon>
        <taxon>Allorhizobium</taxon>
    </lineage>
</organism>
<dbReference type="Proteomes" id="UP000310754">
    <property type="component" value="Unassembled WGS sequence"/>
</dbReference>
<evidence type="ECO:0000313" key="1">
    <source>
        <dbReference type="EMBL" id="THF52365.1"/>
    </source>
</evidence>
<sequence>MTVDRKFERPISLVIEGSHHVIGSIREAAWILADRWPDFSSTSFRKALAACADALEGKRSAAYARRALLVAARRDKIDIAV</sequence>
<dbReference type="RefSeq" id="WP_146928783.1">
    <property type="nucleotide sequence ID" value="NZ_SSOA01000002.1"/>
</dbReference>
<dbReference type="Gene3D" id="6.10.250.730">
    <property type="match status" value="1"/>
</dbReference>
<gene>
    <name evidence="1" type="ORF">E6C51_06120</name>
</gene>
<dbReference type="InterPro" id="IPR010385">
    <property type="entry name" value="DUF982"/>
</dbReference>
<reference evidence="1 2" key="1">
    <citation type="submission" date="2019-04" db="EMBL/GenBank/DDBJ databases">
        <title>Rhizobium terrae sp. nov., isolated from a paddy soil.</title>
        <authorList>
            <person name="Lin S.-Y."/>
            <person name="Hameed A."/>
            <person name="Huang H.-I."/>
            <person name="Young C.-C."/>
        </authorList>
    </citation>
    <scope>NUCLEOTIDE SEQUENCE [LARGE SCALE GENOMIC DNA]</scope>
    <source>
        <strain evidence="1 2">CC-HIH110</strain>
    </source>
</reference>